<reference evidence="1 2" key="1">
    <citation type="submission" date="2019-11" db="EMBL/GenBank/DDBJ databases">
        <title>Whole genome sequence of Oryza granulata.</title>
        <authorList>
            <person name="Li W."/>
        </authorList>
    </citation>
    <scope>NUCLEOTIDE SEQUENCE [LARGE SCALE GENOMIC DNA]</scope>
    <source>
        <strain evidence="2">cv. Menghai</strain>
        <tissue evidence="1">Leaf</tissue>
    </source>
</reference>
<name>A0A6G1EQA5_9ORYZ</name>
<evidence type="ECO:0000313" key="1">
    <source>
        <dbReference type="EMBL" id="KAF0926816.1"/>
    </source>
</evidence>
<dbReference type="AlphaFoldDB" id="A0A6G1EQA5"/>
<keyword evidence="2" id="KW-1185">Reference proteome</keyword>
<dbReference type="EMBL" id="SPHZ02000003">
    <property type="protein sequence ID" value="KAF0926816.1"/>
    <property type="molecule type" value="Genomic_DNA"/>
</dbReference>
<organism evidence="1 2">
    <name type="scientific">Oryza meyeriana var. granulata</name>
    <dbReference type="NCBI Taxonomy" id="110450"/>
    <lineage>
        <taxon>Eukaryota</taxon>
        <taxon>Viridiplantae</taxon>
        <taxon>Streptophyta</taxon>
        <taxon>Embryophyta</taxon>
        <taxon>Tracheophyta</taxon>
        <taxon>Spermatophyta</taxon>
        <taxon>Magnoliopsida</taxon>
        <taxon>Liliopsida</taxon>
        <taxon>Poales</taxon>
        <taxon>Poaceae</taxon>
        <taxon>BOP clade</taxon>
        <taxon>Oryzoideae</taxon>
        <taxon>Oryzeae</taxon>
        <taxon>Oryzinae</taxon>
        <taxon>Oryza</taxon>
        <taxon>Oryza meyeriana</taxon>
    </lineage>
</organism>
<dbReference type="Proteomes" id="UP000479710">
    <property type="component" value="Unassembled WGS sequence"/>
</dbReference>
<proteinExistence type="predicted"/>
<accession>A0A6G1EQA5</accession>
<protein>
    <submittedName>
        <fullName evidence="1">Uncharacterized protein</fullName>
    </submittedName>
</protein>
<evidence type="ECO:0000313" key="2">
    <source>
        <dbReference type="Proteomes" id="UP000479710"/>
    </source>
</evidence>
<sequence>MELMDWVLSQDPNECTDVIHSDQFVTTIVDSLVDGKQWMLMVTYLQNAIRYYVEGSVVQTPVGAPVNELVRIHGELFLAPHHQCIYELLSVENKVAAQEHFKTYLAPIREAIVDGRVRNLITEVGHMIQG</sequence>
<comment type="caution">
    <text evidence="1">The sequence shown here is derived from an EMBL/GenBank/DDBJ whole genome shotgun (WGS) entry which is preliminary data.</text>
</comment>
<gene>
    <name evidence="1" type="ORF">E2562_027409</name>
</gene>